<keyword evidence="3" id="KW-1185">Reference proteome</keyword>
<feature type="region of interest" description="Disordered" evidence="1">
    <location>
        <begin position="1"/>
        <end position="113"/>
    </location>
</feature>
<dbReference type="AlphaFoldDB" id="A0A9X9PVC1"/>
<name>A0A9X9PVC1_GULGU</name>
<feature type="compositionally biased region" description="Low complexity" evidence="1">
    <location>
        <begin position="18"/>
        <end position="31"/>
    </location>
</feature>
<protein>
    <submittedName>
        <fullName evidence="2">Uncharacterized protein</fullName>
    </submittedName>
</protein>
<feature type="compositionally biased region" description="Basic residues" evidence="1">
    <location>
        <begin position="86"/>
        <end position="95"/>
    </location>
</feature>
<dbReference type="EMBL" id="CYRY02003581">
    <property type="protein sequence ID" value="VCW68191.1"/>
    <property type="molecule type" value="Genomic_DNA"/>
</dbReference>
<reference evidence="2 3" key="1">
    <citation type="submission" date="2018-10" db="EMBL/GenBank/DDBJ databases">
        <authorList>
            <person name="Ekblom R."/>
            <person name="Jareborg N."/>
        </authorList>
    </citation>
    <scope>NUCLEOTIDE SEQUENCE [LARGE SCALE GENOMIC DNA]</scope>
    <source>
        <tissue evidence="2">Muscle</tissue>
    </source>
</reference>
<evidence type="ECO:0000256" key="1">
    <source>
        <dbReference type="SAM" id="MobiDB-lite"/>
    </source>
</evidence>
<dbReference type="Proteomes" id="UP000269945">
    <property type="component" value="Unassembled WGS sequence"/>
</dbReference>
<feature type="compositionally biased region" description="Basic and acidic residues" evidence="1">
    <location>
        <begin position="142"/>
        <end position="157"/>
    </location>
</feature>
<sequence length="187" mass="21033">MALPPLAHQLGKTRDASQTLLRPQTQRLLPRNGSGARRQKRIGNSRRFWSRGASRPQRPQGRSAWGAASSAQPRRPPHNALQARRVPSRPHTHTCRQRDRTVTKRSEGQRGRCPFRTGWAAWTPGRRAAAPGGAVSRLGWPSRDKPRGARDSPRDTGEFYGGRRVCSFTDVSTHLQGLERDRNKEHT</sequence>
<evidence type="ECO:0000313" key="2">
    <source>
        <dbReference type="EMBL" id="VCW68191.1"/>
    </source>
</evidence>
<proteinExistence type="predicted"/>
<feature type="region of interest" description="Disordered" evidence="1">
    <location>
        <begin position="126"/>
        <end position="161"/>
    </location>
</feature>
<gene>
    <name evidence="2" type="ORF">BN2614_LOCUS1</name>
</gene>
<accession>A0A9X9PVC1</accession>
<feature type="compositionally biased region" description="Basic and acidic residues" evidence="1">
    <location>
        <begin position="96"/>
        <end position="110"/>
    </location>
</feature>
<comment type="caution">
    <text evidence="2">The sequence shown here is derived from an EMBL/GenBank/DDBJ whole genome shotgun (WGS) entry which is preliminary data.</text>
</comment>
<organism evidence="2 3">
    <name type="scientific">Gulo gulo</name>
    <name type="common">Wolverine</name>
    <name type="synonym">Gluton</name>
    <dbReference type="NCBI Taxonomy" id="48420"/>
    <lineage>
        <taxon>Eukaryota</taxon>
        <taxon>Metazoa</taxon>
        <taxon>Chordata</taxon>
        <taxon>Craniata</taxon>
        <taxon>Vertebrata</taxon>
        <taxon>Euteleostomi</taxon>
        <taxon>Mammalia</taxon>
        <taxon>Eutheria</taxon>
        <taxon>Laurasiatheria</taxon>
        <taxon>Carnivora</taxon>
        <taxon>Caniformia</taxon>
        <taxon>Musteloidea</taxon>
        <taxon>Mustelidae</taxon>
        <taxon>Guloninae</taxon>
        <taxon>Gulo</taxon>
    </lineage>
</organism>
<evidence type="ECO:0000313" key="3">
    <source>
        <dbReference type="Proteomes" id="UP000269945"/>
    </source>
</evidence>